<dbReference type="PANTHER" id="PTHR42705:SF2">
    <property type="entry name" value="BIFUNCTIONAL NON-HOMOLOGOUS END JOINING PROTEIN LIGD"/>
    <property type="match status" value="1"/>
</dbReference>
<protein>
    <submittedName>
        <fullName evidence="2">Bifunctional non-homologous end joining protein LigD</fullName>
    </submittedName>
</protein>
<feature type="domain" description="DNA ligase D polymerase" evidence="1">
    <location>
        <begin position="30"/>
        <end position="316"/>
    </location>
</feature>
<dbReference type="Gene3D" id="3.90.920.10">
    <property type="entry name" value="DNA primase, PRIM domain"/>
    <property type="match status" value="1"/>
</dbReference>
<dbReference type="InterPro" id="IPR052171">
    <property type="entry name" value="NHEJ_LigD"/>
</dbReference>
<dbReference type="Pfam" id="PF21686">
    <property type="entry name" value="LigD_Prim-Pol"/>
    <property type="match status" value="1"/>
</dbReference>
<keyword evidence="3" id="KW-1185">Reference proteome</keyword>
<reference evidence="3" key="1">
    <citation type="submission" date="2016-10" db="EMBL/GenBank/DDBJ databases">
        <authorList>
            <person name="Varghese N."/>
            <person name="Submissions S."/>
        </authorList>
    </citation>
    <scope>NUCLEOTIDE SEQUENCE [LARGE SCALE GENOMIC DNA]</scope>
    <source>
        <strain evidence="3">DSM 21743</strain>
    </source>
</reference>
<organism evidence="2 3">
    <name type="scientific">Microlunatus sagamiharensis</name>
    <dbReference type="NCBI Taxonomy" id="546874"/>
    <lineage>
        <taxon>Bacteria</taxon>
        <taxon>Bacillati</taxon>
        <taxon>Actinomycetota</taxon>
        <taxon>Actinomycetes</taxon>
        <taxon>Propionibacteriales</taxon>
        <taxon>Propionibacteriaceae</taxon>
        <taxon>Microlunatus</taxon>
    </lineage>
</organism>
<gene>
    <name evidence="2" type="ORF">SAMN04488544_1810</name>
</gene>
<dbReference type="AlphaFoldDB" id="A0A1H2MCD4"/>
<dbReference type="PANTHER" id="PTHR42705">
    <property type="entry name" value="BIFUNCTIONAL NON-HOMOLOGOUS END JOINING PROTEIN LIGD"/>
    <property type="match status" value="1"/>
</dbReference>
<accession>A0A1H2MCD4</accession>
<evidence type="ECO:0000313" key="2">
    <source>
        <dbReference type="EMBL" id="SDU90910.1"/>
    </source>
</evidence>
<dbReference type="STRING" id="546874.SAMN04488544_1810"/>
<dbReference type="OrthoDB" id="9802472at2"/>
<dbReference type="RefSeq" id="WP_091074139.1">
    <property type="nucleotide sequence ID" value="NZ_LT629799.1"/>
</dbReference>
<dbReference type="EMBL" id="LT629799">
    <property type="protein sequence ID" value="SDU90910.1"/>
    <property type="molecule type" value="Genomic_DNA"/>
</dbReference>
<evidence type="ECO:0000259" key="1">
    <source>
        <dbReference type="Pfam" id="PF21686"/>
    </source>
</evidence>
<name>A0A1H2MCD4_9ACTN</name>
<dbReference type="InterPro" id="IPR014145">
    <property type="entry name" value="LigD_pol_dom"/>
</dbReference>
<evidence type="ECO:0000313" key="3">
    <source>
        <dbReference type="Proteomes" id="UP000198825"/>
    </source>
</evidence>
<dbReference type="Proteomes" id="UP000198825">
    <property type="component" value="Chromosome I"/>
</dbReference>
<proteinExistence type="predicted"/>
<sequence>MPPGEILVRVGGRTLGLTNLDKPLYPDGFTKGEVIDYYARIAEVMLPYVRDRGLTRLRFPGGVPAGTVAPDTGGTTPLAPGSFYEKNAPVGTPDWVPRQPVRTSEGVIDYVVAEEPATLVWLANLAALELHVPQWTLSSGRVGEDGVLDLPGEEAYDGEPLADRLVVDLDPGAGMDVLDSARAAVLVAGVLAADGLVPVPQTSGSKGVQVYAALAPCRARDAWAYVKSLNVRMARERPDFFVSTVSVQARRGRIYVDHNQDLPARNTIAPYSLRGRALPAVATPVTWEELAAATTPEDLRFSPGDVLARVEEHGDLAADLLLEDRPPLPPLPEP</sequence>